<keyword evidence="1" id="KW-0812">Transmembrane</keyword>
<organism evidence="2 3">
    <name type="scientific">Micromonospora purpureochromogenes</name>
    <dbReference type="NCBI Taxonomy" id="47872"/>
    <lineage>
        <taxon>Bacteria</taxon>
        <taxon>Bacillati</taxon>
        <taxon>Actinomycetota</taxon>
        <taxon>Actinomycetes</taxon>
        <taxon>Micromonosporales</taxon>
        <taxon>Micromonosporaceae</taxon>
        <taxon>Micromonospora</taxon>
    </lineage>
</organism>
<protein>
    <submittedName>
        <fullName evidence="2">Uncharacterized protein</fullName>
    </submittedName>
</protein>
<keyword evidence="1" id="KW-0472">Membrane</keyword>
<keyword evidence="1" id="KW-1133">Transmembrane helix</keyword>
<gene>
    <name evidence="2" type="ORF">HDA35_000314</name>
</gene>
<evidence type="ECO:0000313" key="3">
    <source>
        <dbReference type="Proteomes" id="UP000631553"/>
    </source>
</evidence>
<name>A0ABX2RDB1_9ACTN</name>
<dbReference type="RefSeq" id="WP_179801209.1">
    <property type="nucleotide sequence ID" value="NZ_JACCCQ010000001.1"/>
</dbReference>
<dbReference type="EMBL" id="JACCCQ010000001">
    <property type="protein sequence ID" value="NYF54483.1"/>
    <property type="molecule type" value="Genomic_DNA"/>
</dbReference>
<comment type="caution">
    <text evidence="2">The sequence shown here is derived from an EMBL/GenBank/DDBJ whole genome shotgun (WGS) entry which is preliminary data.</text>
</comment>
<evidence type="ECO:0000256" key="1">
    <source>
        <dbReference type="SAM" id="Phobius"/>
    </source>
</evidence>
<reference evidence="2 3" key="1">
    <citation type="submission" date="2020-07" db="EMBL/GenBank/DDBJ databases">
        <title>Sequencing the genomes of 1000 actinobacteria strains.</title>
        <authorList>
            <person name="Klenk H.-P."/>
        </authorList>
    </citation>
    <scope>NUCLEOTIDE SEQUENCE [LARGE SCALE GENOMIC DNA]</scope>
    <source>
        <strain evidence="2 3">DSM 43814</strain>
    </source>
</reference>
<evidence type="ECO:0000313" key="2">
    <source>
        <dbReference type="EMBL" id="NYF54483.1"/>
    </source>
</evidence>
<dbReference type="Proteomes" id="UP000631553">
    <property type="component" value="Unassembled WGS sequence"/>
</dbReference>
<proteinExistence type="predicted"/>
<keyword evidence="3" id="KW-1185">Reference proteome</keyword>
<sequence length="84" mass="9011">MTWPQWLFELEHSPPPRNSVGGRAALRGVLAVVVVGALVVAVGVLAWHAGRWAAPTLVRWQTDRVDAGSDAPPLPPLPDSPFAR</sequence>
<accession>A0ABX2RDB1</accession>
<feature type="transmembrane region" description="Helical" evidence="1">
    <location>
        <begin position="24"/>
        <end position="47"/>
    </location>
</feature>